<organism evidence="2 3">
    <name type="scientific">Gelatiniphilus marinus</name>
    <dbReference type="NCBI Taxonomy" id="1759464"/>
    <lineage>
        <taxon>Bacteria</taxon>
        <taxon>Pseudomonadati</taxon>
        <taxon>Bacteroidota</taxon>
        <taxon>Flavobacteriia</taxon>
        <taxon>Flavobacteriales</taxon>
        <taxon>Flavobacteriaceae</taxon>
        <taxon>Gelatiniphilus</taxon>
    </lineage>
</organism>
<accession>A0ABW5JME1</accession>
<name>A0ABW5JME1_9FLAO</name>
<keyword evidence="1" id="KW-0472">Membrane</keyword>
<feature type="transmembrane region" description="Helical" evidence="1">
    <location>
        <begin position="12"/>
        <end position="37"/>
    </location>
</feature>
<evidence type="ECO:0000313" key="2">
    <source>
        <dbReference type="EMBL" id="MFD2533931.1"/>
    </source>
</evidence>
<comment type="caution">
    <text evidence="2">The sequence shown here is derived from an EMBL/GenBank/DDBJ whole genome shotgun (WGS) entry which is preliminary data.</text>
</comment>
<gene>
    <name evidence="2" type="ORF">ACFSQS_02355</name>
</gene>
<dbReference type="EMBL" id="JBHULK010000001">
    <property type="protein sequence ID" value="MFD2533931.1"/>
    <property type="molecule type" value="Genomic_DNA"/>
</dbReference>
<proteinExistence type="predicted"/>
<evidence type="ECO:0000313" key="3">
    <source>
        <dbReference type="Proteomes" id="UP001597441"/>
    </source>
</evidence>
<dbReference type="Proteomes" id="UP001597441">
    <property type="component" value="Unassembled WGS sequence"/>
</dbReference>
<reference evidence="3" key="1">
    <citation type="journal article" date="2019" name="Int. J. Syst. Evol. Microbiol.">
        <title>The Global Catalogue of Microorganisms (GCM) 10K type strain sequencing project: providing services to taxonomists for standard genome sequencing and annotation.</title>
        <authorList>
            <consortium name="The Broad Institute Genomics Platform"/>
            <consortium name="The Broad Institute Genome Sequencing Center for Infectious Disease"/>
            <person name="Wu L."/>
            <person name="Ma J."/>
        </authorList>
    </citation>
    <scope>NUCLEOTIDE SEQUENCE [LARGE SCALE GENOMIC DNA]</scope>
    <source>
        <strain evidence="3">KCTC 42903</strain>
    </source>
</reference>
<keyword evidence="3" id="KW-1185">Reference proteome</keyword>
<keyword evidence="1" id="KW-1133">Transmembrane helix</keyword>
<keyword evidence="1" id="KW-0812">Transmembrane</keyword>
<sequence length="145" mass="15606">MQTLNLIKKSIVISFASIILACGAETLAAIVFIPAFAATWPVVGVNDYSIDLQPDANNKGVEFGVFNGAEINNPSGLYQANNMLSGSFNGLNIEFTIKRVNINNDLDTTFVKFTGKMTPVSDTDHNITKIELNSSSDGQLVLGFD</sequence>
<evidence type="ECO:0000256" key="1">
    <source>
        <dbReference type="SAM" id="Phobius"/>
    </source>
</evidence>
<dbReference type="RefSeq" id="WP_388013490.1">
    <property type="nucleotide sequence ID" value="NZ_JBHUDT010000001.1"/>
</dbReference>
<evidence type="ECO:0008006" key="4">
    <source>
        <dbReference type="Google" id="ProtNLM"/>
    </source>
</evidence>
<protein>
    <recommendedName>
        <fullName evidence="4">PEP-CTERM sorting domain-containing protein</fullName>
    </recommendedName>
</protein>